<evidence type="ECO:0000313" key="1">
    <source>
        <dbReference type="EMBL" id="KUO95769.1"/>
    </source>
</evidence>
<organism evidence="1 2">
    <name type="scientific">Ferroacidibacillus organovorans</name>
    <dbReference type="NCBI Taxonomy" id="1765683"/>
    <lineage>
        <taxon>Bacteria</taxon>
        <taxon>Bacillati</taxon>
        <taxon>Bacillota</taxon>
        <taxon>Bacilli</taxon>
        <taxon>Bacillales</taxon>
        <taxon>Alicyclobacillaceae</taxon>
        <taxon>Ferroacidibacillus</taxon>
    </lineage>
</organism>
<dbReference type="AlphaFoldDB" id="A0A101XQQ4"/>
<evidence type="ECO:0000313" key="2">
    <source>
        <dbReference type="Proteomes" id="UP000053557"/>
    </source>
</evidence>
<name>A0A101XQQ4_9BACL</name>
<reference evidence="1 2" key="1">
    <citation type="submission" date="2015-12" db="EMBL/GenBank/DDBJ databases">
        <title>Draft genome sequence of Acidibacillus ferrooxidans ITV001, isolated from a chalcopyrite acid mine drainage site in Brazil.</title>
        <authorList>
            <person name="Dall'Agnol H."/>
            <person name="Nancucheo I."/>
            <person name="Johnson B."/>
            <person name="Oliveira R."/>
            <person name="Leite L."/>
            <person name="Pylro V."/>
            <person name="Nunes G.L."/>
            <person name="Tzotzos G."/>
            <person name="Fernandes G.R."/>
            <person name="Dutra J."/>
            <person name="Orellana S.C."/>
            <person name="Oliveira G."/>
        </authorList>
    </citation>
    <scope>NUCLEOTIDE SEQUENCE [LARGE SCALE GENOMIC DNA]</scope>
    <source>
        <strain evidence="2">ITV01</strain>
    </source>
</reference>
<keyword evidence="2" id="KW-1185">Reference proteome</keyword>
<comment type="caution">
    <text evidence="1">The sequence shown here is derived from an EMBL/GenBank/DDBJ whole genome shotgun (WGS) entry which is preliminary data.</text>
</comment>
<gene>
    <name evidence="1" type="ORF">ATW55_05425</name>
</gene>
<proteinExistence type="predicted"/>
<accession>A0A101XQQ4</accession>
<sequence length="59" mass="6943">MHFVPSDLRTIKKALTIAALHGKTDEERRQYQHLLDQMAHVPEAVKDGFFYDYDDNRPL</sequence>
<dbReference type="RefSeq" id="WP_067716253.1">
    <property type="nucleotide sequence ID" value="NZ_LPVJ01000037.1"/>
</dbReference>
<protein>
    <submittedName>
        <fullName evidence="1">Uncharacterized protein</fullName>
    </submittedName>
</protein>
<dbReference type="EMBL" id="LPVJ01000037">
    <property type="protein sequence ID" value="KUO95769.1"/>
    <property type="molecule type" value="Genomic_DNA"/>
</dbReference>
<dbReference type="OrthoDB" id="2891041at2"/>
<dbReference type="Proteomes" id="UP000053557">
    <property type="component" value="Unassembled WGS sequence"/>
</dbReference>